<proteinExistence type="predicted"/>
<dbReference type="Proteomes" id="UP000054988">
    <property type="component" value="Unassembled WGS sequence"/>
</dbReference>
<feature type="compositionally biased region" description="Polar residues" evidence="1">
    <location>
        <begin position="58"/>
        <end position="71"/>
    </location>
</feature>
<dbReference type="AlphaFoldDB" id="A0A0W0FAB3"/>
<feature type="compositionally biased region" description="Basic and acidic residues" evidence="1">
    <location>
        <begin position="356"/>
        <end position="366"/>
    </location>
</feature>
<evidence type="ECO:0000256" key="1">
    <source>
        <dbReference type="SAM" id="MobiDB-lite"/>
    </source>
</evidence>
<organism evidence="2 3">
    <name type="scientific">Moniliophthora roreri</name>
    <name type="common">Frosty pod rot fungus</name>
    <name type="synonym">Monilia roreri</name>
    <dbReference type="NCBI Taxonomy" id="221103"/>
    <lineage>
        <taxon>Eukaryota</taxon>
        <taxon>Fungi</taxon>
        <taxon>Dikarya</taxon>
        <taxon>Basidiomycota</taxon>
        <taxon>Agaricomycotina</taxon>
        <taxon>Agaricomycetes</taxon>
        <taxon>Agaricomycetidae</taxon>
        <taxon>Agaricales</taxon>
        <taxon>Marasmiineae</taxon>
        <taxon>Marasmiaceae</taxon>
        <taxon>Moniliophthora</taxon>
    </lineage>
</organism>
<feature type="compositionally biased region" description="Polar residues" evidence="1">
    <location>
        <begin position="1"/>
        <end position="16"/>
    </location>
</feature>
<gene>
    <name evidence="2" type="ORF">WG66_14188</name>
</gene>
<reference evidence="2 3" key="1">
    <citation type="submission" date="2015-12" db="EMBL/GenBank/DDBJ databases">
        <title>Draft genome sequence of Moniliophthora roreri, the causal agent of frosty pod rot of cacao.</title>
        <authorList>
            <person name="Aime M.C."/>
            <person name="Diaz-Valderrama J.R."/>
            <person name="Kijpornyongpan T."/>
            <person name="Phillips-Mora W."/>
        </authorList>
    </citation>
    <scope>NUCLEOTIDE SEQUENCE [LARGE SCALE GENOMIC DNA]</scope>
    <source>
        <strain evidence="2 3">MCA 2952</strain>
    </source>
</reference>
<accession>A0A0W0FAB3</accession>
<feature type="region of interest" description="Disordered" evidence="1">
    <location>
        <begin position="1"/>
        <end position="71"/>
    </location>
</feature>
<feature type="compositionally biased region" description="Basic and acidic residues" evidence="1">
    <location>
        <begin position="17"/>
        <end position="26"/>
    </location>
</feature>
<evidence type="ECO:0000313" key="2">
    <source>
        <dbReference type="EMBL" id="KTB33243.1"/>
    </source>
</evidence>
<dbReference type="EMBL" id="LATX01002183">
    <property type="protein sequence ID" value="KTB33243.1"/>
    <property type="molecule type" value="Genomic_DNA"/>
</dbReference>
<sequence>MVTTRRQAATSQNNPGSKKDSNEFKKPPAKRQISEPGSEPPSKKPKSKKKATTESEPNTSLNKTQRAPSTGTIERGHIYFFYRPKVQKEEAHSLDDVKNFHMLLVPRPPEFASSGRSTFGNDSKAKEEENPEADLAVLEPGADAIPSEEPTNTSRKRFRLVTIGKKKLPDPERGGAGKGRKETFWGTVTKVGDNLDELENGLGEKTYETKTRGTRHEEPARLVGRGGYAIVNNDPRVPSERETHMGYHLSHPSSLGDVQTSLGIYEASSFVLQVKNPLAPATFPGQASGKGPEYPSHIMDTVFGKGRKGRESYGLRFASCETVELLDYEGAQLLFIAAREGEEGLETSLGDGRGNALEEHEAKESTEPVDKVFKELALDLDMFPEDAIKGEWI</sequence>
<dbReference type="eggNOG" id="ENOG502S2IV">
    <property type="taxonomic scope" value="Eukaryota"/>
</dbReference>
<dbReference type="PANTHER" id="PTHR34776">
    <property type="entry name" value="F17F16.3 PROTEIN"/>
    <property type="match status" value="1"/>
</dbReference>
<feature type="region of interest" description="Disordered" evidence="1">
    <location>
        <begin position="345"/>
        <end position="366"/>
    </location>
</feature>
<protein>
    <submittedName>
        <fullName evidence="2">Uncharacterized protein</fullName>
    </submittedName>
</protein>
<name>A0A0W0FAB3_MONRR</name>
<dbReference type="PANTHER" id="PTHR34776:SF1">
    <property type="entry name" value="F17F16.3 PROTEIN"/>
    <property type="match status" value="1"/>
</dbReference>
<comment type="caution">
    <text evidence="2">The sequence shown here is derived from an EMBL/GenBank/DDBJ whole genome shotgun (WGS) entry which is preliminary data.</text>
</comment>
<evidence type="ECO:0000313" key="3">
    <source>
        <dbReference type="Proteomes" id="UP000054988"/>
    </source>
</evidence>